<name>B5Y6Z7_COPPD</name>
<dbReference type="AlphaFoldDB" id="B5Y6Z7"/>
<dbReference type="SUPFAM" id="SSF54862">
    <property type="entry name" value="4Fe-4S ferredoxins"/>
    <property type="match status" value="1"/>
</dbReference>
<evidence type="ECO:0000256" key="2">
    <source>
        <dbReference type="ARBA" id="ARBA00022723"/>
    </source>
</evidence>
<dbReference type="eggNOG" id="COG2221">
    <property type="taxonomic scope" value="Bacteria"/>
</dbReference>
<keyword evidence="2" id="KW-0479">Metal-binding</keyword>
<dbReference type="Gene3D" id="1.10.15.40">
    <property type="entry name" value="Electron transport complex subunit B, putative Fe-S cluster"/>
    <property type="match status" value="1"/>
</dbReference>
<dbReference type="eggNOG" id="COG2000">
    <property type="taxonomic scope" value="Bacteria"/>
</dbReference>
<dbReference type="PROSITE" id="PS51656">
    <property type="entry name" value="4FE4S"/>
    <property type="match status" value="1"/>
</dbReference>
<dbReference type="PANTHER" id="PTHR43560:SF1">
    <property type="entry name" value="ION-TRANSLOCATING OXIDOREDUCTASE COMPLEX SUBUNIT B"/>
    <property type="match status" value="1"/>
</dbReference>
<sequence>MANNAGVYYHSVTLDEEKCKGCTNCIKRCPAEAIRVRNGKARIIDQLCIDCGECIRACPNHAKVAVTDSWDLMNDFKYRIALPAPSLYGQFKNVDVDNVLTALLEIGFDDVFEVALGADIVSKLTRQALMENRLRRPVISSSCPAVVRLVQIRFPSLLDNVLDLCTPMEVAATLAKDEAVRKTGLKREEIGTFFISPCGAKVTSVRKPIGTDKTDVDGVLSLASVYSAIADKVKKVQPMPLSKASMIGIGWAKSGGEAAGTLLENYIYVDGIQNVIKVLEEVELGKMEDLDFLEAMACVGGCVGGPLTVENNFVAQQRIKKLTEKWQKDRNNNKVPAKDEEQGIYNKMELGRARWKKPLERSDAMELSSDIAEALSMMQRIDEVLATLPGLDCGSCGAPTCRTLAEDIVKGLATEYDCVFILKNRIKSLAQELSTLAGKIPPVMGEGKES</sequence>
<dbReference type="OrthoDB" id="9798098at2"/>
<keyword evidence="4" id="KW-0411">Iron-sulfur</keyword>
<organism evidence="7 8">
    <name type="scientific">Coprothermobacter proteolyticus (strain ATCC 35245 / DSM 5265 / OCM 4 / BT)</name>
    <dbReference type="NCBI Taxonomy" id="309798"/>
    <lineage>
        <taxon>Bacteria</taxon>
        <taxon>Pseudomonadati</taxon>
        <taxon>Coprothermobacterota</taxon>
        <taxon>Coprothermobacteria</taxon>
        <taxon>Coprothermobacterales</taxon>
        <taxon>Coprothermobacteraceae</taxon>
        <taxon>Coprothermobacter</taxon>
    </lineage>
</organism>
<dbReference type="InterPro" id="IPR007202">
    <property type="entry name" value="4Fe-4S_dom"/>
</dbReference>
<dbReference type="Proteomes" id="UP000001732">
    <property type="component" value="Chromosome"/>
</dbReference>
<accession>B5Y6Z7</accession>
<proteinExistence type="predicted"/>
<evidence type="ECO:0000313" key="7">
    <source>
        <dbReference type="EMBL" id="ACI17152.1"/>
    </source>
</evidence>
<dbReference type="KEGG" id="cpo:COPRO5265_0174"/>
<evidence type="ECO:0000259" key="5">
    <source>
        <dbReference type="PROSITE" id="PS51379"/>
    </source>
</evidence>
<dbReference type="InterPro" id="IPR050395">
    <property type="entry name" value="4Fe4S_Ferredoxin_RnfB"/>
</dbReference>
<dbReference type="RefSeq" id="WP_012543804.1">
    <property type="nucleotide sequence ID" value="NC_011295.1"/>
</dbReference>
<reference evidence="8" key="1">
    <citation type="submission" date="2008-08" db="EMBL/GenBank/DDBJ databases">
        <title>The complete genome sequence of Coprothermobacter proteolyticus strain ATCC 5245 / DSM 5265 / BT.</title>
        <authorList>
            <person name="Dodson R.J."/>
            <person name="Durkin A.S."/>
            <person name="Wu M."/>
            <person name="Eisen J."/>
            <person name="Sutton G."/>
        </authorList>
    </citation>
    <scope>NUCLEOTIDE SEQUENCE [LARGE SCALE GENOMIC DNA]</scope>
    <source>
        <strain evidence="8">ATCC 35245 / DSM 5265 / OCM 4 / BT</strain>
    </source>
</reference>
<keyword evidence="8" id="KW-1185">Reference proteome</keyword>
<reference evidence="7 8" key="2">
    <citation type="journal article" date="2014" name="Genome Announc.">
        <title>Complete Genome Sequence of Coprothermobacter proteolyticus DSM 5265.</title>
        <authorList>
            <person name="Alexiev A."/>
            <person name="Coil D.A."/>
            <person name="Badger J.H."/>
            <person name="Enticknap J."/>
            <person name="Ward N."/>
            <person name="Robb F.T."/>
            <person name="Eisen J.A."/>
        </authorList>
    </citation>
    <scope>NUCLEOTIDE SEQUENCE [LARGE SCALE GENOMIC DNA]</scope>
    <source>
        <strain evidence="8">ATCC 35245 / DSM 5265 / OCM 4 / BT</strain>
    </source>
</reference>
<dbReference type="GO" id="GO:0051539">
    <property type="term" value="F:4 iron, 4 sulfur cluster binding"/>
    <property type="evidence" value="ECO:0007669"/>
    <property type="project" value="UniProtKB-KW"/>
</dbReference>
<gene>
    <name evidence="7" type="primary">napF</name>
    <name evidence="7" type="ordered locus">COPRO5265_0174</name>
</gene>
<keyword evidence="1" id="KW-0004">4Fe-4S</keyword>
<evidence type="ECO:0000256" key="1">
    <source>
        <dbReference type="ARBA" id="ARBA00022485"/>
    </source>
</evidence>
<dbReference type="InterPro" id="IPR017896">
    <property type="entry name" value="4Fe4S_Fe-S-bd"/>
</dbReference>
<dbReference type="SUPFAM" id="SSF53920">
    <property type="entry name" value="Fe-only hydrogenase"/>
    <property type="match status" value="1"/>
</dbReference>
<evidence type="ECO:0000259" key="6">
    <source>
        <dbReference type="PROSITE" id="PS51656"/>
    </source>
</evidence>
<feature type="domain" description="4Fe-4S ferredoxin-type" evidence="5">
    <location>
        <begin position="40"/>
        <end position="68"/>
    </location>
</feature>
<dbReference type="GO" id="GO:0046872">
    <property type="term" value="F:metal ion binding"/>
    <property type="evidence" value="ECO:0007669"/>
    <property type="project" value="UniProtKB-KW"/>
</dbReference>
<dbReference type="PANTHER" id="PTHR43560">
    <property type="entry name" value="ION-TRANSLOCATING OXIDOREDUCTASE COMPLEX SUBUNIT B"/>
    <property type="match status" value="1"/>
</dbReference>
<keyword evidence="3" id="KW-0408">Iron</keyword>
<dbReference type="PROSITE" id="PS00198">
    <property type="entry name" value="4FE4S_FER_1"/>
    <property type="match status" value="2"/>
</dbReference>
<dbReference type="InterPro" id="IPR009016">
    <property type="entry name" value="Fe_hydrogenase"/>
</dbReference>
<evidence type="ECO:0000256" key="3">
    <source>
        <dbReference type="ARBA" id="ARBA00023004"/>
    </source>
</evidence>
<dbReference type="STRING" id="309798.COPRO5265_0174"/>
<evidence type="ECO:0000313" key="8">
    <source>
        <dbReference type="Proteomes" id="UP000001732"/>
    </source>
</evidence>
<dbReference type="Pfam" id="PF02906">
    <property type="entry name" value="Fe_hyd_lg_C"/>
    <property type="match status" value="2"/>
</dbReference>
<dbReference type="Gene3D" id="3.40.950.10">
    <property type="entry name" value="Fe-only Hydrogenase (Larger Subunit), Chain L, domain 3"/>
    <property type="match status" value="1"/>
</dbReference>
<dbReference type="PROSITE" id="PS51379">
    <property type="entry name" value="4FE4S_FER_2"/>
    <property type="match status" value="2"/>
</dbReference>
<dbReference type="InterPro" id="IPR017900">
    <property type="entry name" value="4Fe4S_Fe_S_CS"/>
</dbReference>
<protein>
    <submittedName>
        <fullName evidence="7">Ferredoxin 2</fullName>
    </submittedName>
</protein>
<dbReference type="Pfam" id="PF04060">
    <property type="entry name" value="FeS"/>
    <property type="match status" value="1"/>
</dbReference>
<dbReference type="eggNOG" id="COG4624">
    <property type="taxonomic scope" value="Bacteria"/>
</dbReference>
<dbReference type="EMBL" id="CP001145">
    <property type="protein sequence ID" value="ACI17152.1"/>
    <property type="molecule type" value="Genomic_DNA"/>
</dbReference>
<dbReference type="Pfam" id="PF13237">
    <property type="entry name" value="Fer4_10"/>
    <property type="match status" value="1"/>
</dbReference>
<dbReference type="HOGENOM" id="CLU_036585_0_0_9"/>
<dbReference type="Gene3D" id="3.30.70.20">
    <property type="match status" value="1"/>
</dbReference>
<dbReference type="InterPro" id="IPR004108">
    <property type="entry name" value="Fe_hydrogenase_lsu_C"/>
</dbReference>
<evidence type="ECO:0000256" key="4">
    <source>
        <dbReference type="ARBA" id="ARBA00023014"/>
    </source>
</evidence>
<feature type="domain" description="4Fe-4S ferredoxin-type" evidence="5">
    <location>
        <begin position="10"/>
        <end position="39"/>
    </location>
</feature>
<feature type="domain" description="4Fe-4S" evidence="6">
    <location>
        <begin position="376"/>
        <end position="435"/>
    </location>
</feature>